<evidence type="ECO:0000313" key="3">
    <source>
        <dbReference type="Proteomes" id="UP000231791"/>
    </source>
</evidence>
<dbReference type="AlphaFoldDB" id="A0A2K8P847"/>
<dbReference type="InterPro" id="IPR055568">
    <property type="entry name" value="DUF7144"/>
</dbReference>
<dbReference type="RefSeq" id="WP_030241320.1">
    <property type="nucleotide sequence ID" value="NZ_BSRN01000005.1"/>
</dbReference>
<protein>
    <recommendedName>
        <fullName evidence="1">DUF7144 domain-containing protein</fullName>
    </recommendedName>
</protein>
<keyword evidence="3" id="KW-1185">Reference proteome</keyword>
<evidence type="ECO:0000313" key="2">
    <source>
        <dbReference type="EMBL" id="ATZ22914.1"/>
    </source>
</evidence>
<dbReference type="GeneID" id="49382138"/>
<proteinExistence type="predicted"/>
<gene>
    <name evidence="2" type="ORF">SLAV_05040</name>
</gene>
<feature type="domain" description="DUF7144" evidence="1">
    <location>
        <begin position="25"/>
        <end position="136"/>
    </location>
</feature>
<dbReference type="Pfam" id="PF23636">
    <property type="entry name" value="DUF7144"/>
    <property type="match status" value="1"/>
</dbReference>
<evidence type="ECO:0000259" key="1">
    <source>
        <dbReference type="Pfam" id="PF23636"/>
    </source>
</evidence>
<reference evidence="2 3" key="1">
    <citation type="submission" date="2017-11" db="EMBL/GenBank/DDBJ databases">
        <title>Complete genome sequence of Streptomyces lavendulae subsp. lavendulae CCM 3239 (formerly 'Streptomyces aureofaciens CCM 3239'), the producer of the angucycline-type antibiotic auricin.</title>
        <authorList>
            <person name="Busche T."/>
            <person name="Novakova R."/>
            <person name="Al'Dilaimi A."/>
            <person name="Homerova D."/>
            <person name="Feckova L."/>
            <person name="Rezuchova B."/>
            <person name="Mingyar E."/>
            <person name="Csolleiova D."/>
            <person name="Bekeova C."/>
            <person name="Winkler A."/>
            <person name="Sevcikova B."/>
            <person name="Kalinowski J."/>
            <person name="Kormanec J."/>
            <person name="Ruckert C."/>
        </authorList>
    </citation>
    <scope>NUCLEOTIDE SEQUENCE [LARGE SCALE GENOMIC DNA]</scope>
    <source>
        <strain evidence="2 3">CCM 3239</strain>
    </source>
</reference>
<dbReference type="EMBL" id="CP024985">
    <property type="protein sequence ID" value="ATZ22914.1"/>
    <property type="molecule type" value="Genomic_DNA"/>
</dbReference>
<sequence length="145" mass="15481">MSQQSTTPRSPQPHSASGAWAAGGTMFAAVLLLVDGVLGVIKGISGIAQDEVYTRLGSYVFKFNVQAWGWIHLLLGVVLLVVGVGLLKGAGWARVMGVALASINVIFDFMWLPYTPLWALVSIAISLFVIWALCTDSSRTSTRTA</sequence>
<dbReference type="OrthoDB" id="4482242at2"/>
<dbReference type="Proteomes" id="UP000231791">
    <property type="component" value="Chromosome"/>
</dbReference>
<dbReference type="KEGG" id="slx:SLAV_05040"/>
<accession>A0A2K8P847</accession>
<organism evidence="2 3">
    <name type="scientific">Streptomyces lavendulae subsp. lavendulae</name>
    <dbReference type="NCBI Taxonomy" id="58340"/>
    <lineage>
        <taxon>Bacteria</taxon>
        <taxon>Bacillati</taxon>
        <taxon>Actinomycetota</taxon>
        <taxon>Actinomycetes</taxon>
        <taxon>Kitasatosporales</taxon>
        <taxon>Streptomycetaceae</taxon>
        <taxon>Streptomyces</taxon>
    </lineage>
</organism>
<name>A0A2K8P847_STRLA</name>